<evidence type="ECO:0000313" key="2">
    <source>
        <dbReference type="EMBL" id="SOC48346.1"/>
    </source>
</evidence>
<name>A0A285V5P1_9HYPH</name>
<gene>
    <name evidence="2" type="ORF">SAMN05892877_15211</name>
</gene>
<dbReference type="Proteomes" id="UP000219167">
    <property type="component" value="Unassembled WGS sequence"/>
</dbReference>
<evidence type="ECO:0000256" key="1">
    <source>
        <dbReference type="SAM" id="Phobius"/>
    </source>
</evidence>
<accession>A0A285V5P1</accession>
<organism evidence="2 3">
    <name type="scientific">Rhizobium subbaraonis</name>
    <dbReference type="NCBI Taxonomy" id="908946"/>
    <lineage>
        <taxon>Bacteria</taxon>
        <taxon>Pseudomonadati</taxon>
        <taxon>Pseudomonadota</taxon>
        <taxon>Alphaproteobacteria</taxon>
        <taxon>Hyphomicrobiales</taxon>
        <taxon>Rhizobiaceae</taxon>
        <taxon>Rhizobium/Agrobacterium group</taxon>
        <taxon>Rhizobium</taxon>
    </lineage>
</organism>
<keyword evidence="1" id="KW-0812">Transmembrane</keyword>
<reference evidence="2 3" key="1">
    <citation type="submission" date="2017-08" db="EMBL/GenBank/DDBJ databases">
        <authorList>
            <person name="de Groot N.N."/>
        </authorList>
    </citation>
    <scope>NUCLEOTIDE SEQUENCE [LARGE SCALE GENOMIC DNA]</scope>
    <source>
        <strain evidence="2 3">JC85</strain>
    </source>
</reference>
<proteinExistence type="predicted"/>
<sequence>MLGRCNRLLTMSAAVLAGRRTRADFLTNYIRKVSPGLMQAIDVVFLHIGAAVFAAVAYASWPEMINLQAPALGSGFLVL</sequence>
<dbReference type="OrthoDB" id="4250245at2"/>
<keyword evidence="1" id="KW-0472">Membrane</keyword>
<dbReference type="EMBL" id="OBQD01000052">
    <property type="protein sequence ID" value="SOC48346.1"/>
    <property type="molecule type" value="Genomic_DNA"/>
</dbReference>
<dbReference type="AlphaFoldDB" id="A0A285V5P1"/>
<evidence type="ECO:0000313" key="3">
    <source>
        <dbReference type="Proteomes" id="UP000219167"/>
    </source>
</evidence>
<feature type="transmembrane region" description="Helical" evidence="1">
    <location>
        <begin position="39"/>
        <end position="61"/>
    </location>
</feature>
<protein>
    <submittedName>
        <fullName evidence="2">Uncharacterized protein</fullName>
    </submittedName>
</protein>
<keyword evidence="1" id="KW-1133">Transmembrane helix</keyword>
<dbReference type="RefSeq" id="WP_141402162.1">
    <property type="nucleotide sequence ID" value="NZ_OBQD01000052.1"/>
</dbReference>
<keyword evidence="3" id="KW-1185">Reference proteome</keyword>